<dbReference type="EMBL" id="CP003659">
    <property type="protein sequence ID" value="AFZ56858.1"/>
    <property type="molecule type" value="Genomic_DNA"/>
</dbReference>
<dbReference type="Proteomes" id="UP000010474">
    <property type="component" value="Chromosome"/>
</dbReference>
<dbReference type="KEGG" id="acy:Anacy_1337"/>
<dbReference type="HOGENOM" id="CLU_145415_1_0_3"/>
<name>K9ZCA8_ANACC</name>
<keyword evidence="2" id="KW-1185">Reference proteome</keyword>
<dbReference type="Gene3D" id="3.40.1460.10">
    <property type="entry name" value="Nuclease A inhibitor-like"/>
    <property type="match status" value="1"/>
</dbReference>
<dbReference type="STRING" id="272123.Anacy_1337"/>
<dbReference type="Pfam" id="PF07924">
    <property type="entry name" value="NuiA"/>
    <property type="match status" value="1"/>
</dbReference>
<dbReference type="eggNOG" id="COG2114">
    <property type="taxonomic scope" value="Bacteria"/>
</dbReference>
<reference evidence="2" key="1">
    <citation type="journal article" date="2013" name="Proc. Natl. Acad. Sci. U.S.A.">
        <title>Improving the coverage of the cyanobacterial phylum using diversity-driven genome sequencing.</title>
        <authorList>
            <person name="Shih P.M."/>
            <person name="Wu D."/>
            <person name="Latifi A."/>
            <person name="Axen S.D."/>
            <person name="Fewer D.P."/>
            <person name="Talla E."/>
            <person name="Calteau A."/>
            <person name="Cai F."/>
            <person name="Tandeau de Marsac N."/>
            <person name="Rippka R."/>
            <person name="Herdman M."/>
            <person name="Sivonen K."/>
            <person name="Coursin T."/>
            <person name="Laurent T."/>
            <person name="Goodwin L."/>
            <person name="Nolan M."/>
            <person name="Davenport K.W."/>
            <person name="Han C.S."/>
            <person name="Rubin E.M."/>
            <person name="Eisen J.A."/>
            <person name="Woyke T."/>
            <person name="Gugger M."/>
            <person name="Kerfeld C.A."/>
        </authorList>
    </citation>
    <scope>NUCLEOTIDE SEQUENCE [LARGE SCALE GENOMIC DNA]</scope>
    <source>
        <strain evidence="2">ATCC 27899 / PCC 7122</strain>
    </source>
</reference>
<dbReference type="OrthoDB" id="574253at2"/>
<organism evidence="1 2">
    <name type="scientific">Anabaena cylindrica (strain ATCC 27899 / PCC 7122)</name>
    <dbReference type="NCBI Taxonomy" id="272123"/>
    <lineage>
        <taxon>Bacteria</taxon>
        <taxon>Bacillati</taxon>
        <taxon>Cyanobacteriota</taxon>
        <taxon>Cyanophyceae</taxon>
        <taxon>Nostocales</taxon>
        <taxon>Nostocaceae</taxon>
        <taxon>Anabaena</taxon>
    </lineage>
</organism>
<accession>K9ZCA8</accession>
<dbReference type="InterPro" id="IPR012489">
    <property type="entry name" value="NucleaseA_inhib-like"/>
</dbReference>
<sequence length="131" mass="15265">MTNTIIDQLKKATDGLLMMSESEYPFEVILWEEKEPLTTPKILQLKNHPQDSPIEEVELEYFFRNCAFEKEWHNEIQKEEVKKFQILLQSLKNNLNEIKVYRVGTISIDVYIIGKTSDKNSAGISTKVVET</sequence>
<dbReference type="RefSeq" id="WP_015213510.1">
    <property type="nucleotide sequence ID" value="NC_019771.1"/>
</dbReference>
<dbReference type="AlphaFoldDB" id="K9ZCA8"/>
<proteinExistence type="predicted"/>
<dbReference type="PIRSF" id="PIRSF011544">
    <property type="entry name" value="NucleaseA_inhib-like"/>
    <property type="match status" value="1"/>
</dbReference>
<protein>
    <submittedName>
        <fullName evidence="1">Nuclease A inhibitor family protein</fullName>
    </submittedName>
</protein>
<evidence type="ECO:0000313" key="1">
    <source>
        <dbReference type="EMBL" id="AFZ56858.1"/>
    </source>
</evidence>
<evidence type="ECO:0000313" key="2">
    <source>
        <dbReference type="Proteomes" id="UP000010474"/>
    </source>
</evidence>
<gene>
    <name evidence="1" type="ordered locus">Anacy_1337</name>
</gene>
<dbReference type="InterPro" id="IPR036587">
    <property type="entry name" value="NucleaseA_inhib-like_sf"/>
</dbReference>
<dbReference type="PATRIC" id="fig|272123.3.peg.1464"/>
<dbReference type="SUPFAM" id="SSF82602">
    <property type="entry name" value="Nuclease A inhibitor (NuiA)"/>
    <property type="match status" value="1"/>
</dbReference>